<dbReference type="AlphaFoldDB" id="A0A9D2LX68"/>
<keyword evidence="1" id="KW-1133">Transmembrane helix</keyword>
<keyword evidence="1" id="KW-0812">Transmembrane</keyword>
<evidence type="ECO:0000313" key="2">
    <source>
        <dbReference type="EMBL" id="HJB36689.1"/>
    </source>
</evidence>
<evidence type="ECO:0000256" key="1">
    <source>
        <dbReference type="SAM" id="Phobius"/>
    </source>
</evidence>
<feature type="transmembrane region" description="Helical" evidence="1">
    <location>
        <begin position="193"/>
        <end position="217"/>
    </location>
</feature>
<dbReference type="Proteomes" id="UP000824214">
    <property type="component" value="Unassembled WGS sequence"/>
</dbReference>
<reference evidence="2" key="1">
    <citation type="journal article" date="2021" name="PeerJ">
        <title>Extensive microbial diversity within the chicken gut microbiome revealed by metagenomics and culture.</title>
        <authorList>
            <person name="Gilroy R."/>
            <person name="Ravi A."/>
            <person name="Getino M."/>
            <person name="Pursley I."/>
            <person name="Horton D.L."/>
            <person name="Alikhan N.F."/>
            <person name="Baker D."/>
            <person name="Gharbi K."/>
            <person name="Hall N."/>
            <person name="Watson M."/>
            <person name="Adriaenssens E.M."/>
            <person name="Foster-Nyarko E."/>
            <person name="Jarju S."/>
            <person name="Secka A."/>
            <person name="Antonio M."/>
            <person name="Oren A."/>
            <person name="Chaudhuri R.R."/>
            <person name="La Ragione R."/>
            <person name="Hildebrand F."/>
            <person name="Pallen M.J."/>
        </authorList>
    </citation>
    <scope>NUCLEOTIDE SEQUENCE</scope>
    <source>
        <strain evidence="2">ChiBcolR8-3208</strain>
    </source>
</reference>
<evidence type="ECO:0000313" key="3">
    <source>
        <dbReference type="Proteomes" id="UP000824214"/>
    </source>
</evidence>
<proteinExistence type="predicted"/>
<feature type="transmembrane region" description="Helical" evidence="1">
    <location>
        <begin position="107"/>
        <end position="131"/>
    </location>
</feature>
<sequence>MTNEDVCAVKDVFKPRPKDGPQGEALFWERFSGPKALLLLLCALLLGVAVGAALAVFFPLFQGRWVMPLQFSGIPVAGSGFISCFTTLLLNVLIGLVPLFLLGVTAFGVFAVPLFLFFRGITVGIGVSYFLWRDELLGLARSALLYTPAAALAGVLLLLFAVRSLHFSKHLAKAGFSPEGEGSLDLKLYFHDLLLFLSFSVAVSLVGCLPVLVYGLFL</sequence>
<dbReference type="EMBL" id="DWXZ01000019">
    <property type="protein sequence ID" value="HJB36689.1"/>
    <property type="molecule type" value="Genomic_DNA"/>
</dbReference>
<gene>
    <name evidence="2" type="ORF">H9942_01305</name>
</gene>
<comment type="caution">
    <text evidence="2">The sequence shown here is derived from an EMBL/GenBank/DDBJ whole genome shotgun (WGS) entry which is preliminary data.</text>
</comment>
<accession>A0A9D2LX68</accession>
<reference evidence="2" key="2">
    <citation type="submission" date="2021-04" db="EMBL/GenBank/DDBJ databases">
        <authorList>
            <person name="Gilroy R."/>
        </authorList>
    </citation>
    <scope>NUCLEOTIDE SEQUENCE</scope>
    <source>
        <strain evidence="2">ChiBcolR8-3208</strain>
    </source>
</reference>
<keyword evidence="1" id="KW-0472">Membrane</keyword>
<name>A0A9D2LX68_9FIRM</name>
<organism evidence="2 3">
    <name type="scientific">Candidatus Acutalibacter ornithocaccae</name>
    <dbReference type="NCBI Taxonomy" id="2838416"/>
    <lineage>
        <taxon>Bacteria</taxon>
        <taxon>Bacillati</taxon>
        <taxon>Bacillota</taxon>
        <taxon>Clostridia</taxon>
        <taxon>Eubacteriales</taxon>
        <taxon>Acutalibacteraceae</taxon>
        <taxon>Acutalibacter</taxon>
    </lineage>
</organism>
<feature type="transmembrane region" description="Helical" evidence="1">
    <location>
        <begin position="73"/>
        <end position="101"/>
    </location>
</feature>
<feature type="transmembrane region" description="Helical" evidence="1">
    <location>
        <begin position="143"/>
        <end position="162"/>
    </location>
</feature>
<feature type="transmembrane region" description="Helical" evidence="1">
    <location>
        <begin position="36"/>
        <end position="61"/>
    </location>
</feature>
<protein>
    <submittedName>
        <fullName evidence="2">Uncharacterized protein</fullName>
    </submittedName>
</protein>